<reference evidence="3" key="1">
    <citation type="journal article" date="2019" name="Int. J. Syst. Evol. Microbiol.">
        <title>The Global Catalogue of Microorganisms (GCM) 10K type strain sequencing project: providing services to taxonomists for standard genome sequencing and annotation.</title>
        <authorList>
            <consortium name="The Broad Institute Genomics Platform"/>
            <consortium name="The Broad Institute Genome Sequencing Center for Infectious Disease"/>
            <person name="Wu L."/>
            <person name="Ma J."/>
        </authorList>
    </citation>
    <scope>NUCLEOTIDE SEQUENCE [LARGE SCALE GENOMIC DNA]</scope>
    <source>
        <strain evidence="3">CCUG 55590</strain>
    </source>
</reference>
<dbReference type="EMBL" id="JBHTCE010000004">
    <property type="protein sequence ID" value="MFC7391167.1"/>
    <property type="molecule type" value="Genomic_DNA"/>
</dbReference>
<evidence type="ECO:0000313" key="3">
    <source>
        <dbReference type="Proteomes" id="UP001596439"/>
    </source>
</evidence>
<proteinExistence type="predicted"/>
<feature type="transmembrane region" description="Helical" evidence="1">
    <location>
        <begin position="42"/>
        <end position="60"/>
    </location>
</feature>
<evidence type="ECO:0008006" key="4">
    <source>
        <dbReference type="Google" id="ProtNLM"/>
    </source>
</evidence>
<feature type="transmembrane region" description="Helical" evidence="1">
    <location>
        <begin position="18"/>
        <end position="36"/>
    </location>
</feature>
<gene>
    <name evidence="2" type="ORF">ACFQO8_13590</name>
</gene>
<sequence>MNKQERINTIYRYQQRWLFWRMGLAGLTGMFVFLALQSDGASRYIIPLGITLAGMLFAIGRERRFVRKLTDVEQAKRIIDWQYVSEMGLLVLLAILFPFIVLINWPEWSLFVVFLGGVILLQVAQKKLDRQIPEYDVEQPMRHEIKLDFVKD</sequence>
<keyword evidence="3" id="KW-1185">Reference proteome</keyword>
<comment type="caution">
    <text evidence="2">The sequence shown here is derived from an EMBL/GenBank/DDBJ whole genome shotgun (WGS) entry which is preliminary data.</text>
</comment>
<dbReference type="Proteomes" id="UP001596439">
    <property type="component" value="Unassembled WGS sequence"/>
</dbReference>
<protein>
    <recommendedName>
        <fullName evidence="4">MFS transporter</fullName>
    </recommendedName>
</protein>
<keyword evidence="1" id="KW-1133">Transmembrane helix</keyword>
<evidence type="ECO:0000313" key="2">
    <source>
        <dbReference type="EMBL" id="MFC7391167.1"/>
    </source>
</evidence>
<keyword evidence="1" id="KW-0472">Membrane</keyword>
<keyword evidence="1" id="KW-0812">Transmembrane</keyword>
<evidence type="ECO:0000256" key="1">
    <source>
        <dbReference type="SAM" id="Phobius"/>
    </source>
</evidence>
<organism evidence="2 3">
    <name type="scientific">Exiguobacterium aestuarii</name>
    <dbReference type="NCBI Taxonomy" id="273527"/>
    <lineage>
        <taxon>Bacteria</taxon>
        <taxon>Bacillati</taxon>
        <taxon>Bacillota</taxon>
        <taxon>Bacilli</taxon>
        <taxon>Bacillales</taxon>
        <taxon>Bacillales Family XII. Incertae Sedis</taxon>
        <taxon>Exiguobacterium</taxon>
    </lineage>
</organism>
<dbReference type="RefSeq" id="WP_214790912.1">
    <property type="nucleotide sequence ID" value="NZ_JANIEL010000042.1"/>
</dbReference>
<accession>A0ABW2PPD1</accession>
<name>A0ABW2PPD1_9BACL</name>
<feature type="transmembrane region" description="Helical" evidence="1">
    <location>
        <begin position="81"/>
        <end position="102"/>
    </location>
</feature>
<feature type="transmembrane region" description="Helical" evidence="1">
    <location>
        <begin position="108"/>
        <end position="124"/>
    </location>
</feature>